<dbReference type="AlphaFoldDB" id="A0A537LGE5"/>
<dbReference type="Proteomes" id="UP000315217">
    <property type="component" value="Unassembled WGS sequence"/>
</dbReference>
<evidence type="ECO:0000313" key="2">
    <source>
        <dbReference type="EMBL" id="TMJ07065.1"/>
    </source>
</evidence>
<gene>
    <name evidence="2" type="ORF">E6G98_13875</name>
</gene>
<comment type="caution">
    <text evidence="2">The sequence shown here is derived from an EMBL/GenBank/DDBJ whole genome shotgun (WGS) entry which is preliminary data.</text>
</comment>
<evidence type="ECO:0000313" key="3">
    <source>
        <dbReference type="Proteomes" id="UP000315217"/>
    </source>
</evidence>
<dbReference type="PANTHER" id="PTHR42852:SF13">
    <property type="entry name" value="PROTEIN DIPZ"/>
    <property type="match status" value="1"/>
</dbReference>
<dbReference type="InterPro" id="IPR050553">
    <property type="entry name" value="Thioredoxin_ResA/DsbE_sf"/>
</dbReference>
<proteinExistence type="predicted"/>
<dbReference type="GO" id="GO:0016491">
    <property type="term" value="F:oxidoreductase activity"/>
    <property type="evidence" value="ECO:0007669"/>
    <property type="project" value="InterPro"/>
</dbReference>
<sequence>MRAKTSVIGVSVVVALAATVGFTLFRPRTVQTPSDAASTPPLRLAPDIEVTMYQGQAEVGGEKIALSDLWEKKRQPVVLNFWAGLCPPCRAEMPDFQRLYEQPKRKFDLIGVDIGPFINLGSRDDARALLRELKITYPAGTTFDIRTIRNYEILGMPTTVFITAGGRIWRKHAGLLTFNQVKALADDFTRVSSSP</sequence>
<feature type="domain" description="Thioredoxin" evidence="1">
    <location>
        <begin position="39"/>
        <end position="190"/>
    </location>
</feature>
<dbReference type="PANTHER" id="PTHR42852">
    <property type="entry name" value="THIOL:DISULFIDE INTERCHANGE PROTEIN DSBE"/>
    <property type="match status" value="1"/>
</dbReference>
<protein>
    <submittedName>
        <fullName evidence="2">TlpA family protein disulfide reductase</fullName>
    </submittedName>
</protein>
<evidence type="ECO:0000259" key="1">
    <source>
        <dbReference type="PROSITE" id="PS51352"/>
    </source>
</evidence>
<dbReference type="InterPro" id="IPR013766">
    <property type="entry name" value="Thioredoxin_domain"/>
</dbReference>
<organism evidence="2 3">
    <name type="scientific">Candidatus Segetimicrobium genomatis</name>
    <dbReference type="NCBI Taxonomy" id="2569760"/>
    <lineage>
        <taxon>Bacteria</taxon>
        <taxon>Bacillati</taxon>
        <taxon>Candidatus Sysuimicrobiota</taxon>
        <taxon>Candidatus Sysuimicrobiia</taxon>
        <taxon>Candidatus Sysuimicrobiales</taxon>
        <taxon>Candidatus Segetimicrobiaceae</taxon>
        <taxon>Candidatus Segetimicrobium</taxon>
    </lineage>
</organism>
<dbReference type="Pfam" id="PF00578">
    <property type="entry name" value="AhpC-TSA"/>
    <property type="match status" value="1"/>
</dbReference>
<dbReference type="InterPro" id="IPR036249">
    <property type="entry name" value="Thioredoxin-like_sf"/>
</dbReference>
<name>A0A537LGE5_9BACT</name>
<dbReference type="PROSITE" id="PS51352">
    <property type="entry name" value="THIOREDOXIN_2"/>
    <property type="match status" value="1"/>
</dbReference>
<dbReference type="Gene3D" id="3.40.30.10">
    <property type="entry name" value="Glutaredoxin"/>
    <property type="match status" value="1"/>
</dbReference>
<dbReference type="GO" id="GO:0016209">
    <property type="term" value="F:antioxidant activity"/>
    <property type="evidence" value="ECO:0007669"/>
    <property type="project" value="InterPro"/>
</dbReference>
<accession>A0A537LGE5</accession>
<dbReference type="SUPFAM" id="SSF52833">
    <property type="entry name" value="Thioredoxin-like"/>
    <property type="match status" value="1"/>
</dbReference>
<dbReference type="InterPro" id="IPR000866">
    <property type="entry name" value="AhpC/TSA"/>
</dbReference>
<reference evidence="2 3" key="1">
    <citation type="journal article" date="2019" name="Nat. Microbiol.">
        <title>Mediterranean grassland soil C-N compound turnover is dependent on rainfall and depth, and is mediated by genomically divergent microorganisms.</title>
        <authorList>
            <person name="Diamond S."/>
            <person name="Andeer P.F."/>
            <person name="Li Z."/>
            <person name="Crits-Christoph A."/>
            <person name="Burstein D."/>
            <person name="Anantharaman K."/>
            <person name="Lane K.R."/>
            <person name="Thomas B.C."/>
            <person name="Pan C."/>
            <person name="Northen T.R."/>
            <person name="Banfield J.F."/>
        </authorList>
    </citation>
    <scope>NUCLEOTIDE SEQUENCE [LARGE SCALE GENOMIC DNA]</scope>
    <source>
        <strain evidence="2">NP_1</strain>
    </source>
</reference>
<dbReference type="EMBL" id="VBAI01000290">
    <property type="protein sequence ID" value="TMJ07065.1"/>
    <property type="molecule type" value="Genomic_DNA"/>
</dbReference>
<dbReference type="CDD" id="cd02966">
    <property type="entry name" value="TlpA_like_family"/>
    <property type="match status" value="1"/>
</dbReference>